<dbReference type="Proteomes" id="UP000192478">
    <property type="component" value="Chromosome"/>
</dbReference>
<dbReference type="Gene3D" id="1.25.40.10">
    <property type="entry name" value="Tetratricopeptide repeat domain"/>
    <property type="match status" value="1"/>
</dbReference>
<reference evidence="2 4" key="1">
    <citation type="submission" date="2016-10" db="EMBL/GenBank/DDBJ databases">
        <title>Complete Genome Sequence of Acetogen Clostridium formicoaceticum ATCC 27076.</title>
        <authorList>
            <person name="Bao T."/>
            <person name="Cheng C."/>
            <person name="Zhao J."/>
            <person name="Yang S.-T."/>
            <person name="Wang J."/>
            <person name="Wang M."/>
        </authorList>
    </citation>
    <scope>NUCLEOTIDE SEQUENCE [LARGE SCALE GENOMIC DNA]</scope>
    <source>
        <strain evidence="2 4">ATCC 27076</strain>
    </source>
</reference>
<dbReference type="SUPFAM" id="SSF81901">
    <property type="entry name" value="HCP-like"/>
    <property type="match status" value="1"/>
</dbReference>
<proteinExistence type="predicted"/>
<dbReference type="Proteomes" id="UP000177894">
    <property type="component" value="Chromosome"/>
</dbReference>
<dbReference type="InterPro" id="IPR011990">
    <property type="entry name" value="TPR-like_helical_dom_sf"/>
</dbReference>
<evidence type="ECO:0000256" key="1">
    <source>
        <dbReference type="PROSITE-ProRule" id="PRU00339"/>
    </source>
</evidence>
<evidence type="ECO:0000313" key="4">
    <source>
        <dbReference type="Proteomes" id="UP000177894"/>
    </source>
</evidence>
<evidence type="ECO:0000313" key="5">
    <source>
        <dbReference type="Proteomes" id="UP000192478"/>
    </source>
</evidence>
<organism evidence="3 5">
    <name type="scientific">Clostridium formicaceticum</name>
    <dbReference type="NCBI Taxonomy" id="1497"/>
    <lineage>
        <taxon>Bacteria</taxon>
        <taxon>Bacillati</taxon>
        <taxon>Bacillota</taxon>
        <taxon>Clostridia</taxon>
        <taxon>Eubacteriales</taxon>
        <taxon>Clostridiaceae</taxon>
        <taxon>Clostridium</taxon>
    </lineage>
</organism>
<dbReference type="InterPro" id="IPR018708">
    <property type="entry name" value="DUF2225"/>
</dbReference>
<name>A0AAC9WFH7_9CLOT</name>
<dbReference type="PROSITE" id="PS50005">
    <property type="entry name" value="TPR"/>
    <property type="match status" value="1"/>
</dbReference>
<dbReference type="EMBL" id="CP017603">
    <property type="protein sequence ID" value="AOY76340.1"/>
    <property type="molecule type" value="Genomic_DNA"/>
</dbReference>
<feature type="repeat" description="TPR" evidence="1">
    <location>
        <begin position="168"/>
        <end position="201"/>
    </location>
</feature>
<dbReference type="RefSeq" id="WP_070967702.1">
    <property type="nucleotide sequence ID" value="NZ_CP017603.1"/>
</dbReference>
<dbReference type="AlphaFoldDB" id="A0AAC9WFH7"/>
<accession>A0AAC9WFH7</accession>
<protein>
    <recommendedName>
        <fullName evidence="6">DUF2225 domain-containing protein</fullName>
    </recommendedName>
</protein>
<evidence type="ECO:0000313" key="3">
    <source>
        <dbReference type="EMBL" id="ARE86731.1"/>
    </source>
</evidence>
<dbReference type="EMBL" id="CP020559">
    <property type="protein sequence ID" value="ARE86731.1"/>
    <property type="molecule type" value="Genomic_DNA"/>
</dbReference>
<keyword evidence="1" id="KW-0802">TPR repeat</keyword>
<dbReference type="Pfam" id="PF09986">
    <property type="entry name" value="DUF2225"/>
    <property type="match status" value="1"/>
</dbReference>
<evidence type="ECO:0008006" key="6">
    <source>
        <dbReference type="Google" id="ProtNLM"/>
    </source>
</evidence>
<sequence length="231" mass="27015">MEHLLYDKNASCPCCRRPFTTKKVRTRALKILARDTDFYVQYKDINPIHYHIWICPNCGFSATESEFTELSKEQRTILQDNIMKKWKYRDYGGVRTIEEAEGTYKLAIFVAQLLKKPKGYIGTLCLRLAWLYRGCGDEREIQFLQHALKSLEVSYQQESLPIGGLDEISALYLIGELYRKLGNPQEAIQWYAKTLEHPDIKTKRQIQLIAREQWRIAREAYQVEKEGNANG</sequence>
<dbReference type="InterPro" id="IPR019734">
    <property type="entry name" value="TPR_rpt"/>
</dbReference>
<keyword evidence="4" id="KW-1185">Reference proteome</keyword>
<evidence type="ECO:0000313" key="2">
    <source>
        <dbReference type="EMBL" id="AOY76340.1"/>
    </source>
</evidence>
<dbReference type="KEGG" id="cfm:BJL90_10750"/>
<gene>
    <name evidence="2" type="ORF">BJL90_10750</name>
    <name evidence="3" type="ORF">CLFO_10580</name>
</gene>
<reference evidence="3 5" key="2">
    <citation type="submission" date="2017-03" db="EMBL/GenBank/DDBJ databases">
        <title>Complete sequence of Clostridium formicaceticum DSM 92.</title>
        <authorList>
            <person name="Poehlein A."/>
            <person name="Karl M."/>
            <person name="Bengelsdorf F.R."/>
            <person name="Duerre P."/>
            <person name="Daniel R."/>
        </authorList>
    </citation>
    <scope>NUCLEOTIDE SEQUENCE [LARGE SCALE GENOMIC DNA]</scope>
    <source>
        <strain evidence="3 5">DSM 92</strain>
    </source>
</reference>